<evidence type="ECO:0000256" key="7">
    <source>
        <dbReference type="ARBA" id="ARBA00038093"/>
    </source>
</evidence>
<feature type="domain" description="PIN" evidence="8">
    <location>
        <begin position="6"/>
        <end position="116"/>
    </location>
</feature>
<evidence type="ECO:0000259" key="8">
    <source>
        <dbReference type="Pfam" id="PF01850"/>
    </source>
</evidence>
<dbReference type="InterPro" id="IPR050556">
    <property type="entry name" value="Type_II_TA_system_RNase"/>
</dbReference>
<keyword evidence="3" id="KW-0540">Nuclease</keyword>
<dbReference type="GO" id="GO:0016787">
    <property type="term" value="F:hydrolase activity"/>
    <property type="evidence" value="ECO:0007669"/>
    <property type="project" value="UniProtKB-KW"/>
</dbReference>
<dbReference type="Proteomes" id="UP000004162">
    <property type="component" value="Unassembled WGS sequence"/>
</dbReference>
<evidence type="ECO:0000313" key="10">
    <source>
        <dbReference type="Proteomes" id="UP000004162"/>
    </source>
</evidence>
<dbReference type="InterPro" id="IPR002716">
    <property type="entry name" value="PIN_dom"/>
</dbReference>
<proteinExistence type="inferred from homology"/>
<evidence type="ECO:0000256" key="4">
    <source>
        <dbReference type="ARBA" id="ARBA00022723"/>
    </source>
</evidence>
<dbReference type="OrthoDB" id="676982at2"/>
<evidence type="ECO:0000256" key="1">
    <source>
        <dbReference type="ARBA" id="ARBA00001946"/>
    </source>
</evidence>
<dbReference type="CDD" id="cd18738">
    <property type="entry name" value="PIN_VapC4-5_FitB-like"/>
    <property type="match status" value="1"/>
</dbReference>
<dbReference type="GO" id="GO:0004518">
    <property type="term" value="F:nuclease activity"/>
    <property type="evidence" value="ECO:0007669"/>
    <property type="project" value="UniProtKB-KW"/>
</dbReference>
<gene>
    <name evidence="9" type="ORF">CferDRAFT_1645</name>
</gene>
<dbReference type="Gene3D" id="3.40.50.1010">
    <property type="entry name" value="5'-nuclease"/>
    <property type="match status" value="1"/>
</dbReference>
<dbReference type="AlphaFoldDB" id="Q0YTA9"/>
<dbReference type="InterPro" id="IPR029060">
    <property type="entry name" value="PIN-like_dom_sf"/>
</dbReference>
<evidence type="ECO:0000256" key="2">
    <source>
        <dbReference type="ARBA" id="ARBA00022649"/>
    </source>
</evidence>
<reference evidence="9 10" key="2">
    <citation type="submission" date="2006-07" db="EMBL/GenBank/DDBJ databases">
        <title>Sequencing of the draft genome and assembly of Chlorobium ferroxidans DSM 13031.</title>
        <authorList>
            <consortium name="US DOE Joint Genome Institute (JGI-PGF)"/>
            <person name="Copeland A."/>
            <person name="Lucas S."/>
            <person name="Lapidus A."/>
            <person name="Barry K."/>
            <person name="Glavina del Rio T."/>
            <person name="Dalin E."/>
            <person name="Tice H."/>
            <person name="Bruce D."/>
            <person name="Pitluck S."/>
            <person name="Richardson P."/>
        </authorList>
    </citation>
    <scope>NUCLEOTIDE SEQUENCE [LARGE SCALE GENOMIC DNA]</scope>
    <source>
        <strain evidence="9 10">DSM 13031</strain>
    </source>
</reference>
<comment type="similarity">
    <text evidence="7">Belongs to the PINc/VapC protein family.</text>
</comment>
<dbReference type="RefSeq" id="WP_006365775.1">
    <property type="nucleotide sequence ID" value="NZ_AASE01000003.1"/>
</dbReference>
<dbReference type="PANTHER" id="PTHR33653:SF1">
    <property type="entry name" value="RIBONUCLEASE VAPC2"/>
    <property type="match status" value="1"/>
</dbReference>
<comment type="cofactor">
    <cofactor evidence="1">
        <name>Mg(2+)</name>
        <dbReference type="ChEBI" id="CHEBI:18420"/>
    </cofactor>
</comment>
<evidence type="ECO:0000256" key="5">
    <source>
        <dbReference type="ARBA" id="ARBA00022801"/>
    </source>
</evidence>
<comment type="caution">
    <text evidence="9">The sequence shown here is derived from an EMBL/GenBank/DDBJ whole genome shotgun (WGS) entry which is preliminary data.</text>
</comment>
<evidence type="ECO:0000256" key="3">
    <source>
        <dbReference type="ARBA" id="ARBA00022722"/>
    </source>
</evidence>
<keyword evidence="6" id="KW-0460">Magnesium</keyword>
<dbReference type="Pfam" id="PF01850">
    <property type="entry name" value="PIN"/>
    <property type="match status" value="1"/>
</dbReference>
<keyword evidence="10" id="KW-1185">Reference proteome</keyword>
<accession>Q0YTA9</accession>
<evidence type="ECO:0000256" key="6">
    <source>
        <dbReference type="ARBA" id="ARBA00022842"/>
    </source>
</evidence>
<reference evidence="9 10" key="1">
    <citation type="submission" date="2006-07" db="EMBL/GenBank/DDBJ databases">
        <title>Annotation of the draft genome assembly of Chlorobium ferroxidans DSM 13031.</title>
        <authorList>
            <consortium name="US DOE Joint Genome Institute (JGI-ORNL)"/>
            <person name="Larimer F."/>
            <person name="Land M."/>
            <person name="Hauser L."/>
        </authorList>
    </citation>
    <scope>NUCLEOTIDE SEQUENCE [LARGE SCALE GENOMIC DNA]</scope>
    <source>
        <strain evidence="9 10">DSM 13031</strain>
    </source>
</reference>
<keyword evidence="4" id="KW-0479">Metal-binding</keyword>
<evidence type="ECO:0000313" key="9">
    <source>
        <dbReference type="EMBL" id="EAT59638.1"/>
    </source>
</evidence>
<dbReference type="SUPFAM" id="SSF88723">
    <property type="entry name" value="PIN domain-like"/>
    <property type="match status" value="1"/>
</dbReference>
<keyword evidence="2" id="KW-1277">Toxin-antitoxin system</keyword>
<sequence length="130" mass="14653">MSGNNYLLDTNFILGILRADSAVLGLISSRQIQANQCFYSAITRMELLGYQGITVDEESMIREKLDHLTYLPLTKEIEDAVIELRRLRKIKLPDAIIAATTRCFGLELLTRDQHLLSVLGKLSAPKPHNK</sequence>
<organism evidence="9 10">
    <name type="scientific">Chlorobium ferrooxidans DSM 13031</name>
    <dbReference type="NCBI Taxonomy" id="377431"/>
    <lineage>
        <taxon>Bacteria</taxon>
        <taxon>Pseudomonadati</taxon>
        <taxon>Chlorobiota</taxon>
        <taxon>Chlorobiia</taxon>
        <taxon>Chlorobiales</taxon>
        <taxon>Chlorobiaceae</taxon>
        <taxon>Chlorobium/Pelodictyon group</taxon>
        <taxon>Chlorobium</taxon>
    </lineage>
</organism>
<dbReference type="PANTHER" id="PTHR33653">
    <property type="entry name" value="RIBONUCLEASE VAPC2"/>
    <property type="match status" value="1"/>
</dbReference>
<dbReference type="GO" id="GO:0046872">
    <property type="term" value="F:metal ion binding"/>
    <property type="evidence" value="ECO:0007669"/>
    <property type="project" value="UniProtKB-KW"/>
</dbReference>
<protein>
    <submittedName>
        <fullName evidence="9">PilT protein-like</fullName>
    </submittedName>
</protein>
<name>Q0YTA9_9CHLB</name>
<dbReference type="EMBL" id="AASE01000003">
    <property type="protein sequence ID" value="EAT59638.1"/>
    <property type="molecule type" value="Genomic_DNA"/>
</dbReference>
<keyword evidence="5" id="KW-0378">Hydrolase</keyword>